<evidence type="ECO:0000313" key="3">
    <source>
        <dbReference type="Proteomes" id="UP000222542"/>
    </source>
</evidence>
<reference evidence="2 3" key="1">
    <citation type="journal article" date="2014" name="Nat. Genet.">
        <title>Genome sequence of the hot pepper provides insights into the evolution of pungency in Capsicum species.</title>
        <authorList>
            <person name="Kim S."/>
            <person name="Park M."/>
            <person name="Yeom S.I."/>
            <person name="Kim Y.M."/>
            <person name="Lee J.M."/>
            <person name="Lee H.A."/>
            <person name="Seo E."/>
            <person name="Choi J."/>
            <person name="Cheong K."/>
            <person name="Kim K.T."/>
            <person name="Jung K."/>
            <person name="Lee G.W."/>
            <person name="Oh S.K."/>
            <person name="Bae C."/>
            <person name="Kim S.B."/>
            <person name="Lee H.Y."/>
            <person name="Kim S.Y."/>
            <person name="Kim M.S."/>
            <person name="Kang B.C."/>
            <person name="Jo Y.D."/>
            <person name="Yang H.B."/>
            <person name="Jeong H.J."/>
            <person name="Kang W.H."/>
            <person name="Kwon J.K."/>
            <person name="Shin C."/>
            <person name="Lim J.Y."/>
            <person name="Park J.H."/>
            <person name="Huh J.H."/>
            <person name="Kim J.S."/>
            <person name="Kim B.D."/>
            <person name="Cohen O."/>
            <person name="Paran I."/>
            <person name="Suh M.C."/>
            <person name="Lee S.B."/>
            <person name="Kim Y.K."/>
            <person name="Shin Y."/>
            <person name="Noh S.J."/>
            <person name="Park J."/>
            <person name="Seo Y.S."/>
            <person name="Kwon S.Y."/>
            <person name="Kim H.A."/>
            <person name="Park J.M."/>
            <person name="Kim H.J."/>
            <person name="Choi S.B."/>
            <person name="Bosland P.W."/>
            <person name="Reeves G."/>
            <person name="Jo S.H."/>
            <person name="Lee B.W."/>
            <person name="Cho H.T."/>
            <person name="Choi H.S."/>
            <person name="Lee M.S."/>
            <person name="Yu Y."/>
            <person name="Do Choi Y."/>
            <person name="Park B.S."/>
            <person name="van Deynze A."/>
            <person name="Ashrafi H."/>
            <person name="Hill T."/>
            <person name="Kim W.T."/>
            <person name="Pai H.S."/>
            <person name="Ahn H.K."/>
            <person name="Yeam I."/>
            <person name="Giovannoni J.J."/>
            <person name="Rose J.K."/>
            <person name="Sorensen I."/>
            <person name="Lee S.J."/>
            <person name="Kim R.W."/>
            <person name="Choi I.Y."/>
            <person name="Choi B.S."/>
            <person name="Lim J.S."/>
            <person name="Lee Y.H."/>
            <person name="Choi D."/>
        </authorList>
    </citation>
    <scope>NUCLEOTIDE SEQUENCE [LARGE SCALE GENOMIC DNA]</scope>
    <source>
        <strain evidence="3">cv. CM334</strain>
    </source>
</reference>
<feature type="region of interest" description="Disordered" evidence="1">
    <location>
        <begin position="264"/>
        <end position="308"/>
    </location>
</feature>
<dbReference type="Gramene" id="PHT92437">
    <property type="protein sequence ID" value="PHT92437"/>
    <property type="gene ID" value="T459_00319"/>
</dbReference>
<reference evidence="2 3" key="2">
    <citation type="journal article" date="2017" name="Genome Biol.">
        <title>New reference genome sequences of hot pepper reveal the massive evolution of plant disease-resistance genes by retroduplication.</title>
        <authorList>
            <person name="Kim S."/>
            <person name="Park J."/>
            <person name="Yeom S.I."/>
            <person name="Kim Y.M."/>
            <person name="Seo E."/>
            <person name="Kim K.T."/>
            <person name="Kim M.S."/>
            <person name="Lee J.M."/>
            <person name="Cheong K."/>
            <person name="Shin H.S."/>
            <person name="Kim S.B."/>
            <person name="Han K."/>
            <person name="Lee J."/>
            <person name="Park M."/>
            <person name="Lee H.A."/>
            <person name="Lee H.Y."/>
            <person name="Lee Y."/>
            <person name="Oh S."/>
            <person name="Lee J.H."/>
            <person name="Choi E."/>
            <person name="Choi E."/>
            <person name="Lee S.E."/>
            <person name="Jeon J."/>
            <person name="Kim H."/>
            <person name="Choi G."/>
            <person name="Song H."/>
            <person name="Lee J."/>
            <person name="Lee S.C."/>
            <person name="Kwon J.K."/>
            <person name="Lee H.Y."/>
            <person name="Koo N."/>
            <person name="Hong Y."/>
            <person name="Kim R.W."/>
            <person name="Kang W.H."/>
            <person name="Huh J.H."/>
            <person name="Kang B.C."/>
            <person name="Yang T.J."/>
            <person name="Lee Y.H."/>
            <person name="Bennetzen J.L."/>
            <person name="Choi D."/>
        </authorList>
    </citation>
    <scope>NUCLEOTIDE SEQUENCE [LARGE SCALE GENOMIC DNA]</scope>
    <source>
        <strain evidence="3">cv. CM334</strain>
    </source>
</reference>
<dbReference type="EMBL" id="AYRZ02000001">
    <property type="protein sequence ID" value="PHT92437.1"/>
    <property type="molecule type" value="Genomic_DNA"/>
</dbReference>
<accession>A0A2G3ADY2</accession>
<evidence type="ECO:0000313" key="2">
    <source>
        <dbReference type="EMBL" id="PHT92437.1"/>
    </source>
</evidence>
<dbReference type="OMA" id="YHEERTE"/>
<dbReference type="AlphaFoldDB" id="A0A2G3ADY2"/>
<proteinExistence type="predicted"/>
<dbReference type="PANTHER" id="PTHR21654">
    <property type="entry name" value="FI21293P1"/>
    <property type="match status" value="1"/>
</dbReference>
<dbReference type="Proteomes" id="UP000222542">
    <property type="component" value="Unassembled WGS sequence"/>
</dbReference>
<feature type="region of interest" description="Disordered" evidence="1">
    <location>
        <begin position="178"/>
        <end position="212"/>
    </location>
</feature>
<keyword evidence="3" id="KW-1185">Reference proteome</keyword>
<gene>
    <name evidence="2" type="ORF">T459_00319</name>
</gene>
<protein>
    <submittedName>
        <fullName evidence="2">Uncharacterized protein</fullName>
    </submittedName>
</protein>
<name>A0A2G3ADY2_CAPAN</name>
<feature type="compositionally biased region" description="Basic and acidic residues" evidence="1">
    <location>
        <begin position="192"/>
        <end position="212"/>
    </location>
</feature>
<comment type="caution">
    <text evidence="2">The sequence shown here is derived from an EMBL/GenBank/DDBJ whole genome shotgun (WGS) entry which is preliminary data.</text>
</comment>
<evidence type="ECO:0000256" key="1">
    <source>
        <dbReference type="SAM" id="MobiDB-lite"/>
    </source>
</evidence>
<dbReference type="PANTHER" id="PTHR21654:SF31">
    <property type="entry name" value="OS02G0104500 PROTEIN"/>
    <property type="match status" value="1"/>
</dbReference>
<feature type="compositionally biased region" description="Acidic residues" evidence="1">
    <location>
        <begin position="274"/>
        <end position="286"/>
    </location>
</feature>
<sequence>MAGIHHKKNQLQQVEEQQQQHRFMVENGSSSSPFFPINPTYHHFPHQQIQHIPYNQQFFQYQQHPHYYRSMLEHQQHQEIRLFEPSPEVENNQVQGVSGAGTFFPLSFKLGMEGDSISKGYSGYGEEEEEVVVVRGGQEEDALIRIGSERYCSEAQARQTSLAVSHCWQNQEDSAIKQPFWKPFSNGNNSGNEREKNKQEDDEQMYRSPEESRTVFGELEAIYADNMTNNADRNNIRRIASESVVTAEDLPTIPVLPFDDSNKAESASVGGTEVEVEVEAEAEAEEEATRPGEVRKRKKAKRSGTSTTSSMSRFFESLVKKLAKHQEELQRRFMETIERLDQERKEREEAWREQELAKLQKETAARAHERSLASSREAALVSYLEKLTASGFLTALSQFRVQDTFVCRIEYFNFLQHFFTLATSVKLRRHLIVLHRDEVPWHFSCHQATPKNKGVFYKTSESIKRG</sequence>
<dbReference type="STRING" id="4072.A0A2G3ADY2"/>
<organism evidence="2 3">
    <name type="scientific">Capsicum annuum</name>
    <name type="common">Capsicum pepper</name>
    <dbReference type="NCBI Taxonomy" id="4072"/>
    <lineage>
        <taxon>Eukaryota</taxon>
        <taxon>Viridiplantae</taxon>
        <taxon>Streptophyta</taxon>
        <taxon>Embryophyta</taxon>
        <taxon>Tracheophyta</taxon>
        <taxon>Spermatophyta</taxon>
        <taxon>Magnoliopsida</taxon>
        <taxon>eudicotyledons</taxon>
        <taxon>Gunneridae</taxon>
        <taxon>Pentapetalae</taxon>
        <taxon>asterids</taxon>
        <taxon>lamiids</taxon>
        <taxon>Solanales</taxon>
        <taxon>Solanaceae</taxon>
        <taxon>Solanoideae</taxon>
        <taxon>Capsiceae</taxon>
        <taxon>Capsicum</taxon>
    </lineage>
</organism>